<dbReference type="AlphaFoldDB" id="A0A811L8J8"/>
<dbReference type="EMBL" id="CAJFDH010000005">
    <property type="protein sequence ID" value="CAD5223866.1"/>
    <property type="molecule type" value="Genomic_DNA"/>
</dbReference>
<organism evidence="1 2">
    <name type="scientific">Bursaphelenchus okinawaensis</name>
    <dbReference type="NCBI Taxonomy" id="465554"/>
    <lineage>
        <taxon>Eukaryota</taxon>
        <taxon>Metazoa</taxon>
        <taxon>Ecdysozoa</taxon>
        <taxon>Nematoda</taxon>
        <taxon>Chromadorea</taxon>
        <taxon>Rhabditida</taxon>
        <taxon>Tylenchina</taxon>
        <taxon>Tylenchomorpha</taxon>
        <taxon>Aphelenchoidea</taxon>
        <taxon>Aphelenchoididae</taxon>
        <taxon>Bursaphelenchus</taxon>
    </lineage>
</organism>
<dbReference type="Gene3D" id="2.40.70.10">
    <property type="entry name" value="Acid Proteases"/>
    <property type="match status" value="1"/>
</dbReference>
<reference evidence="1" key="1">
    <citation type="submission" date="2020-09" db="EMBL/GenBank/DDBJ databases">
        <authorList>
            <person name="Kikuchi T."/>
        </authorList>
    </citation>
    <scope>NUCLEOTIDE SEQUENCE</scope>
    <source>
        <strain evidence="1">SH1</strain>
    </source>
</reference>
<sequence length="166" mass="19492">MGRPGKPYVFDTNGSITFGKYNDKKCGRFDYYNTIDNKSWKVMADVQIGRQTLKDQVVTFTPGKATKIPRQIYEEYFGHFNDKTDKDIPDIKMITKSNSYTITKEDFVYYFDTLKRYILHLDYNINKPDYDFAFGSDFLQHYCISIRADNSFKQLQIGIAENFALK</sequence>
<name>A0A811L8J8_9BILA</name>
<dbReference type="InterPro" id="IPR021109">
    <property type="entry name" value="Peptidase_aspartic_dom_sf"/>
</dbReference>
<dbReference type="SUPFAM" id="SSF50630">
    <property type="entry name" value="Acid proteases"/>
    <property type="match status" value="1"/>
</dbReference>
<evidence type="ECO:0000313" key="1">
    <source>
        <dbReference type="EMBL" id="CAD5223866.1"/>
    </source>
</evidence>
<gene>
    <name evidence="1" type="ORF">BOKJ2_LOCUS10636</name>
</gene>
<evidence type="ECO:0008006" key="3">
    <source>
        <dbReference type="Google" id="ProtNLM"/>
    </source>
</evidence>
<dbReference type="OrthoDB" id="5801727at2759"/>
<keyword evidence="2" id="KW-1185">Reference proteome</keyword>
<proteinExistence type="predicted"/>
<comment type="caution">
    <text evidence="1">The sequence shown here is derived from an EMBL/GenBank/DDBJ whole genome shotgun (WGS) entry which is preliminary data.</text>
</comment>
<evidence type="ECO:0000313" key="2">
    <source>
        <dbReference type="Proteomes" id="UP000614601"/>
    </source>
</evidence>
<protein>
    <recommendedName>
        <fullName evidence="3">Peptidase A1 domain-containing protein</fullName>
    </recommendedName>
</protein>
<dbReference type="EMBL" id="CAJFCW020000005">
    <property type="protein sequence ID" value="CAG9119026.1"/>
    <property type="molecule type" value="Genomic_DNA"/>
</dbReference>
<dbReference type="Proteomes" id="UP000783686">
    <property type="component" value="Unassembled WGS sequence"/>
</dbReference>
<dbReference type="Proteomes" id="UP000614601">
    <property type="component" value="Unassembled WGS sequence"/>
</dbReference>
<accession>A0A811L8J8</accession>